<comment type="caution">
    <text evidence="2">The sequence shown here is derived from an EMBL/GenBank/DDBJ whole genome shotgun (WGS) entry which is preliminary data.</text>
</comment>
<keyword evidence="1" id="KW-0472">Membrane</keyword>
<sequence>MAQSFENYCQCNGSYAVDNFGYCTGCRKATTQWVAASYDYSELGYLRNVASGALGVLEPGGSTVNYTNTVMNTIPAVAPAPAAPPMPAAPAASAGVLSDCQCLKNWNASPRVRGHCRANKNAHKSSHGPCEKQFKIKRMGAPGNTAKLARKRSTIKTVNVISQVFNYAVVYSSYILFIYLSTLYYVYSVYKVLCLCIKFMN</sequence>
<keyword evidence="3" id="KW-1185">Reference proteome</keyword>
<keyword evidence="1" id="KW-0812">Transmembrane</keyword>
<gene>
    <name evidence="2" type="ORF">QBC40DRAFT_295228</name>
</gene>
<protein>
    <submittedName>
        <fullName evidence="2">Uncharacterized protein</fullName>
    </submittedName>
</protein>
<name>A0AAN7AWV5_9PEZI</name>
<proteinExistence type="predicted"/>
<dbReference type="EMBL" id="MU863902">
    <property type="protein sequence ID" value="KAK4201879.1"/>
    <property type="molecule type" value="Genomic_DNA"/>
</dbReference>
<reference evidence="2" key="2">
    <citation type="submission" date="2023-05" db="EMBL/GenBank/DDBJ databases">
        <authorList>
            <consortium name="Lawrence Berkeley National Laboratory"/>
            <person name="Steindorff A."/>
            <person name="Hensen N."/>
            <person name="Bonometti L."/>
            <person name="Westerberg I."/>
            <person name="Brannstrom I.O."/>
            <person name="Guillou S."/>
            <person name="Cros-Aarteil S."/>
            <person name="Calhoun S."/>
            <person name="Haridas S."/>
            <person name="Kuo A."/>
            <person name="Mondo S."/>
            <person name="Pangilinan J."/>
            <person name="Riley R."/>
            <person name="Labutti K."/>
            <person name="Andreopoulos B."/>
            <person name="Lipzen A."/>
            <person name="Chen C."/>
            <person name="Yanf M."/>
            <person name="Daum C."/>
            <person name="Ng V."/>
            <person name="Clum A."/>
            <person name="Ohm R."/>
            <person name="Martin F."/>
            <person name="Silar P."/>
            <person name="Natvig D."/>
            <person name="Lalanne C."/>
            <person name="Gautier V."/>
            <person name="Ament-Velasquez S.L."/>
            <person name="Kruys A."/>
            <person name="Hutchinson M.I."/>
            <person name="Powell A.J."/>
            <person name="Barry K."/>
            <person name="Miller A.N."/>
            <person name="Grigoriev I.V."/>
            <person name="Debuchy R."/>
            <person name="Gladieux P."/>
            <person name="Thoren M.H."/>
            <person name="Johannesson H."/>
        </authorList>
    </citation>
    <scope>NUCLEOTIDE SEQUENCE</scope>
    <source>
        <strain evidence="2">CBS 315.58</strain>
    </source>
</reference>
<dbReference type="AlphaFoldDB" id="A0AAN7AWV5"/>
<evidence type="ECO:0000313" key="3">
    <source>
        <dbReference type="Proteomes" id="UP001303160"/>
    </source>
</evidence>
<reference evidence="2" key="1">
    <citation type="journal article" date="2023" name="Mol. Phylogenet. Evol.">
        <title>Genome-scale phylogeny and comparative genomics of the fungal order Sordariales.</title>
        <authorList>
            <person name="Hensen N."/>
            <person name="Bonometti L."/>
            <person name="Westerberg I."/>
            <person name="Brannstrom I.O."/>
            <person name="Guillou S."/>
            <person name="Cros-Aarteil S."/>
            <person name="Calhoun S."/>
            <person name="Haridas S."/>
            <person name="Kuo A."/>
            <person name="Mondo S."/>
            <person name="Pangilinan J."/>
            <person name="Riley R."/>
            <person name="LaButti K."/>
            <person name="Andreopoulos B."/>
            <person name="Lipzen A."/>
            <person name="Chen C."/>
            <person name="Yan M."/>
            <person name="Daum C."/>
            <person name="Ng V."/>
            <person name="Clum A."/>
            <person name="Steindorff A."/>
            <person name="Ohm R.A."/>
            <person name="Martin F."/>
            <person name="Silar P."/>
            <person name="Natvig D.O."/>
            <person name="Lalanne C."/>
            <person name="Gautier V."/>
            <person name="Ament-Velasquez S.L."/>
            <person name="Kruys A."/>
            <person name="Hutchinson M.I."/>
            <person name="Powell A.J."/>
            <person name="Barry K."/>
            <person name="Miller A.N."/>
            <person name="Grigoriev I.V."/>
            <person name="Debuchy R."/>
            <person name="Gladieux P."/>
            <person name="Hiltunen Thoren M."/>
            <person name="Johannesson H."/>
        </authorList>
    </citation>
    <scope>NUCLEOTIDE SEQUENCE</scope>
    <source>
        <strain evidence="2">CBS 315.58</strain>
    </source>
</reference>
<keyword evidence="1" id="KW-1133">Transmembrane helix</keyword>
<evidence type="ECO:0000313" key="2">
    <source>
        <dbReference type="EMBL" id="KAK4201879.1"/>
    </source>
</evidence>
<accession>A0AAN7AWV5</accession>
<organism evidence="2 3">
    <name type="scientific">Triangularia verruculosa</name>
    <dbReference type="NCBI Taxonomy" id="2587418"/>
    <lineage>
        <taxon>Eukaryota</taxon>
        <taxon>Fungi</taxon>
        <taxon>Dikarya</taxon>
        <taxon>Ascomycota</taxon>
        <taxon>Pezizomycotina</taxon>
        <taxon>Sordariomycetes</taxon>
        <taxon>Sordariomycetidae</taxon>
        <taxon>Sordariales</taxon>
        <taxon>Podosporaceae</taxon>
        <taxon>Triangularia</taxon>
    </lineage>
</organism>
<evidence type="ECO:0000256" key="1">
    <source>
        <dbReference type="SAM" id="Phobius"/>
    </source>
</evidence>
<feature type="transmembrane region" description="Helical" evidence="1">
    <location>
        <begin position="164"/>
        <end position="187"/>
    </location>
</feature>
<dbReference type="Proteomes" id="UP001303160">
    <property type="component" value="Unassembled WGS sequence"/>
</dbReference>